<feature type="region of interest" description="Disordered" evidence="1">
    <location>
        <begin position="1"/>
        <end position="54"/>
    </location>
</feature>
<name>A0A9P5C787_9HYPO</name>
<dbReference type="AlphaFoldDB" id="A0A9P5C787"/>
<sequence length="1156" mass="131610">MPQIRSFPIPEQSDAPISDARRAITFSQWLQQRKAEEQASTSTPTQDGPLPVVRKRKLSITKDEQLDSWIDALDDNPSDMLDADIAAEPPVDAVMGSFDTGEHREREIRTDAEVALDMVNRVLVSNEDEMVDEAPTEVVDNINPTDQEGIQFTIEHEYPDDNGFDEDNIDPEDIADCETHTLADSTPQTAMEPPPSWPCRKVEDFTDEVIHTVKTPQLSVFATALTIWEEQQSITREGHRQLVEILQLVNSLEELRELPLRKDTLRHNLRQSMPLITLRKRTLDLDKTLVPSRASLKEDMLVFDMRSVLRAFLSSETNLRNIYRGMAQLIDGDISEPWEARWWGESIRTTSGQYAYDEYGEPLWPSDFIEWKCTSDSCETYHLGRITYCGMDYRRQAAECGQTGRHILEVQNVFHIDALPEDILAFSSKVDFSQLTTANQELIVVSDTRELIEPKQVKGRLLDVKMDYDFNPVSPPHEPLTASHTVRYFFDMARKDFRPTRLSTPLRGEKEIMVYGRPYLKKHFVDKPVVSLPFFMFADAFGLYRNMYRSLEGIYLIPQYMGREVRLKRKSLLPLTLGPFAANDADIFESLFHMCELDAGTELHVKGEKMFVCSFVGAILGDMPSQQKLSGCLSHMANKPCRYCLISSDERANLDFNIVGFGRYGEQLKLDSKQIKAMQTKTKQETAASALGISVKWRLLDVLDTLFPTLDRIRSRPVDAAHSEYQGLTKVLLSLIFTEILTTEGAECANEAFRTLPFPPTWRRLQSPLRHLDSWRMQELARGCIILPIVLRCCLKEKHIKENIRPVLVTLAPGFFNFDSFTSYSPASFRSTEWVTAAAWRFAQSVLCVCGPYSSSKKDLMPEVIQNGRRAIQFLLQACSTASLMKAPKARRKPAPRLTQKQTQRFPPSEANFSQVTQAQTVTSIQNTVAESAAARNPEAGDSNSAMVVVTADKSKLLKSKMKLPNIHIGLHHAEVAEEYGGCRMVFTLQGEDKHREYKSDILSTNFRNAAVTLINRENHRLTVTLLFDNCFSYEYPDIQSIFTLIKKKCPLLTASLSPRAGEEFQLENEDDSDLPIYDDDEHRKPLALHRIKKGEHRDGDGDSFLAITKLRNLERDHAFLQQLRVAYSRDYGVPLIISFGSQPLQWCRKVAFTPR</sequence>
<dbReference type="Proteomes" id="UP000801864">
    <property type="component" value="Unassembled WGS sequence"/>
</dbReference>
<evidence type="ECO:0000313" key="2">
    <source>
        <dbReference type="EMBL" id="KAF3059130.1"/>
    </source>
</evidence>
<feature type="region of interest" description="Disordered" evidence="1">
    <location>
        <begin position="889"/>
        <end position="915"/>
    </location>
</feature>
<protein>
    <submittedName>
        <fullName evidence="2">Uncharacterized protein</fullName>
    </submittedName>
</protein>
<keyword evidence="3" id="KW-1185">Reference proteome</keyword>
<proteinExistence type="predicted"/>
<feature type="compositionally biased region" description="Polar residues" evidence="1">
    <location>
        <begin position="899"/>
        <end position="915"/>
    </location>
</feature>
<accession>A0A9P5C787</accession>
<gene>
    <name evidence="2" type="ORF">CFAM422_011711</name>
</gene>
<reference evidence="2 3" key="1">
    <citation type="submission" date="2018-06" db="EMBL/GenBank/DDBJ databases">
        <title>Genome analysis of cellulolytic fungus Trichoderma lentiforme CFAM-422.</title>
        <authorList>
            <person name="Steindorff A.S."/>
            <person name="Formighieri E.F."/>
            <person name="Midorikawa G.E.O."/>
            <person name="Tamietti M.S."/>
            <person name="Ramos E.Z."/>
            <person name="Silva A.S."/>
            <person name="Bon E.P.S."/>
            <person name="Mendes T.D."/>
            <person name="Damaso M.C.T."/>
            <person name="Favaro L.C.L."/>
        </authorList>
    </citation>
    <scope>NUCLEOTIDE SEQUENCE [LARGE SCALE GENOMIC DNA]</scope>
    <source>
        <strain evidence="2 3">CFAM-422</strain>
    </source>
</reference>
<comment type="caution">
    <text evidence="2">The sequence shown here is derived from an EMBL/GenBank/DDBJ whole genome shotgun (WGS) entry which is preliminary data.</text>
</comment>
<dbReference type="EMBL" id="QLNT01000025">
    <property type="protein sequence ID" value="KAF3059130.1"/>
    <property type="molecule type" value="Genomic_DNA"/>
</dbReference>
<evidence type="ECO:0000313" key="3">
    <source>
        <dbReference type="Proteomes" id="UP000801864"/>
    </source>
</evidence>
<organism evidence="2 3">
    <name type="scientific">Trichoderma lentiforme</name>
    <dbReference type="NCBI Taxonomy" id="1567552"/>
    <lineage>
        <taxon>Eukaryota</taxon>
        <taxon>Fungi</taxon>
        <taxon>Dikarya</taxon>
        <taxon>Ascomycota</taxon>
        <taxon>Pezizomycotina</taxon>
        <taxon>Sordariomycetes</taxon>
        <taxon>Hypocreomycetidae</taxon>
        <taxon>Hypocreales</taxon>
        <taxon>Hypocreaceae</taxon>
        <taxon>Trichoderma</taxon>
    </lineage>
</organism>
<evidence type="ECO:0000256" key="1">
    <source>
        <dbReference type="SAM" id="MobiDB-lite"/>
    </source>
</evidence>